<reference evidence="3 4" key="1">
    <citation type="submission" date="2019-04" db="EMBL/GenBank/DDBJ databases">
        <title>Annotation for the trematode Fasciola gigantica.</title>
        <authorList>
            <person name="Choi Y.-J."/>
        </authorList>
    </citation>
    <scope>NUCLEOTIDE SEQUENCE [LARGE SCALE GENOMIC DNA]</scope>
    <source>
        <strain evidence="3">Uganda_cow_1</strain>
    </source>
</reference>
<proteinExistence type="predicted"/>
<protein>
    <submittedName>
        <fullName evidence="3">Uncharacterized protein</fullName>
    </submittedName>
</protein>
<evidence type="ECO:0000313" key="4">
    <source>
        <dbReference type="Proteomes" id="UP000316759"/>
    </source>
</evidence>
<feature type="transmembrane region" description="Helical" evidence="2">
    <location>
        <begin position="112"/>
        <end position="133"/>
    </location>
</feature>
<dbReference type="EMBL" id="SUNJ01013460">
    <property type="protein sequence ID" value="TPP57245.1"/>
    <property type="molecule type" value="Genomic_DNA"/>
</dbReference>
<feature type="compositionally biased region" description="Low complexity" evidence="1">
    <location>
        <begin position="39"/>
        <end position="67"/>
    </location>
</feature>
<evidence type="ECO:0000313" key="3">
    <source>
        <dbReference type="EMBL" id="TPP57245.1"/>
    </source>
</evidence>
<accession>A0A504YAK9</accession>
<gene>
    <name evidence="3" type="ORF">FGIG_05733</name>
</gene>
<dbReference type="OrthoDB" id="6271611at2759"/>
<evidence type="ECO:0000256" key="1">
    <source>
        <dbReference type="SAM" id="MobiDB-lite"/>
    </source>
</evidence>
<keyword evidence="2" id="KW-0472">Membrane</keyword>
<comment type="caution">
    <text evidence="3">The sequence shown here is derived from an EMBL/GenBank/DDBJ whole genome shotgun (WGS) entry which is preliminary data.</text>
</comment>
<keyword evidence="2" id="KW-1133">Transmembrane helix</keyword>
<feature type="compositionally biased region" description="Polar residues" evidence="1">
    <location>
        <begin position="1"/>
        <end position="16"/>
    </location>
</feature>
<organism evidence="3 4">
    <name type="scientific">Fasciola gigantica</name>
    <name type="common">Giant liver fluke</name>
    <dbReference type="NCBI Taxonomy" id="46835"/>
    <lineage>
        <taxon>Eukaryota</taxon>
        <taxon>Metazoa</taxon>
        <taxon>Spiralia</taxon>
        <taxon>Lophotrochozoa</taxon>
        <taxon>Platyhelminthes</taxon>
        <taxon>Trematoda</taxon>
        <taxon>Digenea</taxon>
        <taxon>Plagiorchiida</taxon>
        <taxon>Echinostomata</taxon>
        <taxon>Echinostomatoidea</taxon>
        <taxon>Fasciolidae</taxon>
        <taxon>Fasciola</taxon>
    </lineage>
</organism>
<keyword evidence="2" id="KW-0812">Transmembrane</keyword>
<dbReference type="Proteomes" id="UP000316759">
    <property type="component" value="Unassembled WGS sequence"/>
</dbReference>
<dbReference type="AlphaFoldDB" id="A0A504YAK9"/>
<feature type="region of interest" description="Disordered" evidence="1">
    <location>
        <begin position="1"/>
        <end position="92"/>
    </location>
</feature>
<sequence length="208" mass="23459">MLGLNSNLNFYQNPLSDKSDETGGYKTMPVPLVNHQNRQPLHQLPPQSQLQQPQQQQQLQQHQPSQSFPASICRNNHSRNDIPESMDSSGIGHGRVCPKSRISCLSKWNCTAWNLINFVCTFAVAGVALAIYVRQLELHTQITLIENVFTKNDETKQTGPVTDWKSSKSSMRSLPAMNVESFKHICQSFARDCNEMQFYEGKPGQPGK</sequence>
<keyword evidence="4" id="KW-1185">Reference proteome</keyword>
<name>A0A504YAK9_FASGI</name>
<evidence type="ECO:0000256" key="2">
    <source>
        <dbReference type="SAM" id="Phobius"/>
    </source>
</evidence>